<evidence type="ECO:0000313" key="3">
    <source>
        <dbReference type="EMBL" id="TDW14968.1"/>
    </source>
</evidence>
<feature type="domain" description="CMP/dCMP-type deaminase" evidence="2">
    <location>
        <begin position="33"/>
        <end position="158"/>
    </location>
</feature>
<dbReference type="InterPro" id="IPR002125">
    <property type="entry name" value="CMP_dCMP_dom"/>
</dbReference>
<feature type="region of interest" description="Disordered" evidence="1">
    <location>
        <begin position="1"/>
        <end position="22"/>
    </location>
</feature>
<comment type="caution">
    <text evidence="3">The sequence shown here is derived from an EMBL/GenBank/DDBJ whole genome shotgun (WGS) entry which is preliminary data.</text>
</comment>
<protein>
    <submittedName>
        <fullName evidence="3">Cytidine deaminase</fullName>
    </submittedName>
</protein>
<accession>A0A4R7ZFG7</accession>
<dbReference type="Proteomes" id="UP000295447">
    <property type="component" value="Unassembled WGS sequence"/>
</dbReference>
<organism evidence="3 4">
    <name type="scientific">Kribbella kalugense</name>
    <dbReference type="NCBI Taxonomy" id="2512221"/>
    <lineage>
        <taxon>Bacteria</taxon>
        <taxon>Bacillati</taxon>
        <taxon>Actinomycetota</taxon>
        <taxon>Actinomycetes</taxon>
        <taxon>Propionibacteriales</taxon>
        <taxon>Kribbellaceae</taxon>
        <taxon>Kribbella</taxon>
    </lineage>
</organism>
<gene>
    <name evidence="3" type="ORF">EV650_6448</name>
</gene>
<evidence type="ECO:0000313" key="4">
    <source>
        <dbReference type="Proteomes" id="UP000295447"/>
    </source>
</evidence>
<dbReference type="CDD" id="cd01283">
    <property type="entry name" value="cytidine_deaminase"/>
    <property type="match status" value="1"/>
</dbReference>
<evidence type="ECO:0000256" key="1">
    <source>
        <dbReference type="SAM" id="MobiDB-lite"/>
    </source>
</evidence>
<feature type="compositionally biased region" description="Basic and acidic residues" evidence="1">
    <location>
        <begin position="1"/>
        <end position="20"/>
    </location>
</feature>
<dbReference type="EMBL" id="SODF01000003">
    <property type="protein sequence ID" value="TDW14968.1"/>
    <property type="molecule type" value="Genomic_DNA"/>
</dbReference>
<dbReference type="AlphaFoldDB" id="A0A4R7ZFG7"/>
<sequence length="162" mass="17441">MQIRSHDYPPPHTDGGDGRGRVGRMFTVQPLTDHDRELIELARQTVDANTDGADGVHTMGAAVRGIDGRMYAGINLYHFTGGPCAELVALGRARAEGARELTTIVAVGNENRGIFGPCGRDRQILIDYHPGIRVILPTEDGPGSVLATDLLPGAYRWTPTPD</sequence>
<dbReference type="Gene3D" id="3.40.140.10">
    <property type="entry name" value="Cytidine Deaminase, domain 2"/>
    <property type="match status" value="1"/>
</dbReference>
<dbReference type="GO" id="GO:0003824">
    <property type="term" value="F:catalytic activity"/>
    <property type="evidence" value="ECO:0007669"/>
    <property type="project" value="InterPro"/>
</dbReference>
<dbReference type="SUPFAM" id="SSF53927">
    <property type="entry name" value="Cytidine deaminase-like"/>
    <property type="match status" value="1"/>
</dbReference>
<name>A0A4R7ZFG7_9ACTN</name>
<dbReference type="InterPro" id="IPR016193">
    <property type="entry name" value="Cytidine_deaminase-like"/>
</dbReference>
<dbReference type="PROSITE" id="PS51747">
    <property type="entry name" value="CYT_DCMP_DEAMINASES_2"/>
    <property type="match status" value="1"/>
</dbReference>
<keyword evidence="4" id="KW-1185">Reference proteome</keyword>
<reference evidence="3 4" key="1">
    <citation type="submission" date="2019-03" db="EMBL/GenBank/DDBJ databases">
        <title>Genomic Encyclopedia of Type Strains, Phase III (KMG-III): the genomes of soil and plant-associated and newly described type strains.</title>
        <authorList>
            <person name="Whitman W."/>
        </authorList>
    </citation>
    <scope>NUCLEOTIDE SEQUENCE [LARGE SCALE GENOMIC DNA]</scope>
    <source>
        <strain evidence="3 4">VKM Ac-2570</strain>
    </source>
</reference>
<evidence type="ECO:0000259" key="2">
    <source>
        <dbReference type="PROSITE" id="PS51747"/>
    </source>
</evidence>
<proteinExistence type="predicted"/>